<reference evidence="2 3" key="1">
    <citation type="submission" date="2018-04" db="EMBL/GenBank/DDBJ databases">
        <title>Novel Campyloabacter and Helicobacter Species and Strains.</title>
        <authorList>
            <person name="Mannion A.J."/>
            <person name="Shen Z."/>
            <person name="Fox J.G."/>
        </authorList>
    </citation>
    <scope>NUCLEOTIDE SEQUENCE [LARGE SCALE GENOMIC DNA]</scope>
    <source>
        <strain evidence="2 3">MIT 97-5075</strain>
    </source>
</reference>
<dbReference type="RefSeq" id="WP_104763653.1">
    <property type="nucleotide sequence ID" value="NZ_FZPM01000027.1"/>
</dbReference>
<gene>
    <name evidence="2" type="ORF">CQA66_02025</name>
</gene>
<dbReference type="InterPro" id="IPR003678">
    <property type="entry name" value="Put_OMP"/>
</dbReference>
<dbReference type="AlphaFoldDB" id="A0A3D8J9C5"/>
<keyword evidence="3" id="KW-1185">Reference proteome</keyword>
<dbReference type="Proteomes" id="UP000256424">
    <property type="component" value="Unassembled WGS sequence"/>
</dbReference>
<evidence type="ECO:0000313" key="2">
    <source>
        <dbReference type="EMBL" id="RDU73461.1"/>
    </source>
</evidence>
<keyword evidence="1" id="KW-1133">Transmembrane helix</keyword>
<evidence type="ECO:0000256" key="1">
    <source>
        <dbReference type="SAM" id="Phobius"/>
    </source>
</evidence>
<dbReference type="OrthoDB" id="5328533at2"/>
<name>A0A3D8J9C5_9HELI</name>
<comment type="caution">
    <text evidence="2">The sequence shown here is derived from an EMBL/GenBank/DDBJ whole genome shotgun (WGS) entry which is preliminary data.</text>
</comment>
<dbReference type="Pfam" id="PF02521">
    <property type="entry name" value="HP_OMP_2"/>
    <property type="match status" value="1"/>
</dbReference>
<sequence length="462" mass="52052">MSLKNPCNYILSVIIVYFLFTYCIYADVHSNNIANDVAEQLVETSLIESNIMQDSKKSNLFIQGGAEIFNRTSFSTKQRVPSNSYGYFLGELSLGYDYKDFSFVIGAVGAGLAYDSTRNDSNGALGFNYIGAYPGYLANQQATNLNTHNYFIHNAFIAYKSPLLTLKLGRFLQEDDDWYDSYAEGGIVTFHFADNYYFKVFGSSTYALVGQGWLNDFSRTYFTNGLLNAEFGYQSADFRASIYTYYGIQEFVAPGVNVEFTFGDSSNVLAATKFTAIFPIHRELANEQGFFTDIRSADGFTASILLREDITLFEKYFIGIAMYKNIGNANARMAMFGNPLGIDIWDNSVYVTGASLNASVAPDALSAMFFTKMQYDNLTTLLQSVSLGINGRYTYSPSSDEYSLSFFCDMDIAEYFTLGLILNYYTSVVKNELWITEETMRNNASRAIFDRSYLMTRIAYNF</sequence>
<accession>A0A3D8J9C5</accession>
<organism evidence="2 3">
    <name type="scientific">Helicobacter aurati</name>
    <dbReference type="NCBI Taxonomy" id="137778"/>
    <lineage>
        <taxon>Bacteria</taxon>
        <taxon>Pseudomonadati</taxon>
        <taxon>Campylobacterota</taxon>
        <taxon>Epsilonproteobacteria</taxon>
        <taxon>Campylobacterales</taxon>
        <taxon>Helicobacteraceae</taxon>
        <taxon>Helicobacter</taxon>
    </lineage>
</organism>
<evidence type="ECO:0000313" key="3">
    <source>
        <dbReference type="Proteomes" id="UP000256424"/>
    </source>
</evidence>
<evidence type="ECO:0008006" key="4">
    <source>
        <dbReference type="Google" id="ProtNLM"/>
    </source>
</evidence>
<dbReference type="EMBL" id="NXLW01000002">
    <property type="protein sequence ID" value="RDU73461.1"/>
    <property type="molecule type" value="Genomic_DNA"/>
</dbReference>
<proteinExistence type="predicted"/>
<feature type="transmembrane region" description="Helical" evidence="1">
    <location>
        <begin position="7"/>
        <end position="28"/>
    </location>
</feature>
<keyword evidence="1" id="KW-0812">Transmembrane</keyword>
<keyword evidence="1" id="KW-0472">Membrane</keyword>
<protein>
    <recommendedName>
        <fullName evidence="4">Outer membrane family protein</fullName>
    </recommendedName>
</protein>